<name>A0A1G2HPF2_9BACT</name>
<gene>
    <name evidence="1" type="ORF">A2730_03930</name>
</gene>
<sequence length="164" mass="19628">MKYKQPIQQGKRSFFVTIPKELIQRLGIEPLKKNNFYELEPKQIYVWLSEERSKGRLTGRIIIEPVNPNYQSKDELINDDELAKVYTEIITIHTKEEKRIFKNKRYDKIDKKTKKKMSKMEILRENLSRNYRYTTLKKRLSTLATKDLPKPKKGEQRIIVIGVE</sequence>
<protein>
    <submittedName>
        <fullName evidence="1">Uncharacterized protein</fullName>
    </submittedName>
</protein>
<accession>A0A1G2HPF2</accession>
<dbReference type="Proteomes" id="UP000176855">
    <property type="component" value="Unassembled WGS sequence"/>
</dbReference>
<reference evidence="1 2" key="1">
    <citation type="journal article" date="2016" name="Nat. Commun.">
        <title>Thousands of microbial genomes shed light on interconnected biogeochemical processes in an aquifer system.</title>
        <authorList>
            <person name="Anantharaman K."/>
            <person name="Brown C.T."/>
            <person name="Hug L.A."/>
            <person name="Sharon I."/>
            <person name="Castelle C.J."/>
            <person name="Probst A.J."/>
            <person name="Thomas B.C."/>
            <person name="Singh A."/>
            <person name="Wilkins M.J."/>
            <person name="Karaoz U."/>
            <person name="Brodie E.L."/>
            <person name="Williams K.H."/>
            <person name="Hubbard S.S."/>
            <person name="Banfield J.F."/>
        </authorList>
    </citation>
    <scope>NUCLEOTIDE SEQUENCE [LARGE SCALE GENOMIC DNA]</scope>
</reference>
<proteinExistence type="predicted"/>
<evidence type="ECO:0000313" key="2">
    <source>
        <dbReference type="Proteomes" id="UP000176855"/>
    </source>
</evidence>
<dbReference type="EMBL" id="MHOO01000006">
    <property type="protein sequence ID" value="OGZ64396.1"/>
    <property type="molecule type" value="Genomic_DNA"/>
</dbReference>
<organism evidence="1 2">
    <name type="scientific">Candidatus Staskawiczbacteria bacterium RIFCSPHIGHO2_01_FULL_39_25</name>
    <dbReference type="NCBI Taxonomy" id="1802202"/>
    <lineage>
        <taxon>Bacteria</taxon>
        <taxon>Candidatus Staskawicziibacteriota</taxon>
    </lineage>
</organism>
<comment type="caution">
    <text evidence="1">The sequence shown here is derived from an EMBL/GenBank/DDBJ whole genome shotgun (WGS) entry which is preliminary data.</text>
</comment>
<evidence type="ECO:0000313" key="1">
    <source>
        <dbReference type="EMBL" id="OGZ64396.1"/>
    </source>
</evidence>
<dbReference type="AlphaFoldDB" id="A0A1G2HPF2"/>